<dbReference type="PANTHER" id="PTHR39336">
    <property type="entry name" value="PYRIDOXAMINE PHOSPHATE OXIDASE FAMILY PROTEIN (AFU_ORTHOLOGUE AFUA_6G11440)"/>
    <property type="match status" value="1"/>
</dbReference>
<evidence type="ECO:0000313" key="3">
    <source>
        <dbReference type="Proteomes" id="UP000005713"/>
    </source>
</evidence>
<gene>
    <name evidence="2" type="ORF">SSE37_03600</name>
</gene>
<evidence type="ECO:0000259" key="1">
    <source>
        <dbReference type="Pfam" id="PF01243"/>
    </source>
</evidence>
<reference evidence="2 3" key="1">
    <citation type="submission" date="2006-06" db="EMBL/GenBank/DDBJ databases">
        <authorList>
            <person name="Moran M.A."/>
            <person name="Ferriera S."/>
            <person name="Johnson J."/>
            <person name="Kravitz S."/>
            <person name="Beeson K."/>
            <person name="Sutton G."/>
            <person name="Rogers Y.-H."/>
            <person name="Friedman R."/>
            <person name="Frazier M."/>
            <person name="Venter J.C."/>
        </authorList>
    </citation>
    <scope>NUCLEOTIDE SEQUENCE [LARGE SCALE GENOMIC DNA]</scope>
    <source>
        <strain evidence="2 3">E-37</strain>
    </source>
</reference>
<keyword evidence="3" id="KW-1185">Reference proteome</keyword>
<feature type="domain" description="Pyridoxamine 5'-phosphate oxidase N-terminal" evidence="1">
    <location>
        <begin position="8"/>
        <end position="127"/>
    </location>
</feature>
<dbReference type="InterPro" id="IPR011576">
    <property type="entry name" value="Pyridox_Oxase_N"/>
</dbReference>
<dbReference type="RefSeq" id="WP_005857409.1">
    <property type="nucleotide sequence ID" value="NZ_AAYA01000004.1"/>
</dbReference>
<dbReference type="Proteomes" id="UP000005713">
    <property type="component" value="Unassembled WGS sequence"/>
</dbReference>
<comment type="caution">
    <text evidence="2">The sequence shown here is derived from an EMBL/GenBank/DDBJ whole genome shotgun (WGS) entry which is preliminary data.</text>
</comment>
<name>A3K1A0_SAGS3</name>
<dbReference type="PANTHER" id="PTHR39336:SF1">
    <property type="entry name" value="PYRIDOXAMINE PHOSPHATE OXIDASE FAMILY PROTEIN (AFU_ORTHOLOGUE AFUA_6G11440)"/>
    <property type="match status" value="1"/>
</dbReference>
<dbReference type="InterPro" id="IPR012349">
    <property type="entry name" value="Split_barrel_FMN-bd"/>
</dbReference>
<dbReference type="eggNOG" id="COG3576">
    <property type="taxonomic scope" value="Bacteria"/>
</dbReference>
<dbReference type="Gene3D" id="2.30.110.10">
    <property type="entry name" value="Electron Transport, Fmn-binding Protein, Chain A"/>
    <property type="match status" value="1"/>
</dbReference>
<sequence length="190" mass="21206">MAKQFDHLTDPIRRFIAAQHIVFVATAAETGRVNLSPKGMDSLRIMGPNRILWRNLTGSGNETAGHLKRVNRMTLMWCGFEKQPMILRAYGSARTAQEGDADWSDLNGLFPEETSARQVFDMAVDMVQTSCGYAVPFFDYAGERDVLHDWADRRGRDGVRAYWAEKNATTIDGFPTGTDKAAETADIPSE</sequence>
<organism evidence="2 3">
    <name type="scientific">Sagittula stellata (strain ATCC 700073 / DSM 11524 / E-37)</name>
    <dbReference type="NCBI Taxonomy" id="388399"/>
    <lineage>
        <taxon>Bacteria</taxon>
        <taxon>Pseudomonadati</taxon>
        <taxon>Pseudomonadota</taxon>
        <taxon>Alphaproteobacteria</taxon>
        <taxon>Rhodobacterales</taxon>
        <taxon>Roseobacteraceae</taxon>
        <taxon>Sagittula</taxon>
    </lineage>
</organism>
<dbReference type="SUPFAM" id="SSF50475">
    <property type="entry name" value="FMN-binding split barrel"/>
    <property type="match status" value="1"/>
</dbReference>
<dbReference type="EMBL" id="AAYA01000004">
    <property type="protein sequence ID" value="EBA08696.1"/>
    <property type="molecule type" value="Genomic_DNA"/>
</dbReference>
<dbReference type="Pfam" id="PF01243">
    <property type="entry name" value="PNPOx_N"/>
    <property type="match status" value="1"/>
</dbReference>
<protein>
    <recommendedName>
        <fullName evidence="1">Pyridoxamine 5'-phosphate oxidase N-terminal domain-containing protein</fullName>
    </recommendedName>
</protein>
<dbReference type="OrthoDB" id="115989at2"/>
<proteinExistence type="predicted"/>
<evidence type="ECO:0000313" key="2">
    <source>
        <dbReference type="EMBL" id="EBA08696.1"/>
    </source>
</evidence>
<accession>A3K1A0</accession>
<dbReference type="AlphaFoldDB" id="A3K1A0"/>